<dbReference type="GO" id="GO:0005768">
    <property type="term" value="C:endosome"/>
    <property type="evidence" value="ECO:0007669"/>
    <property type="project" value="TreeGrafter"/>
</dbReference>
<proteinExistence type="predicted"/>
<dbReference type="PANTHER" id="PTHR15157:SF5">
    <property type="entry name" value="UV RADIATION RESISTANCE-ASSOCIATED GENE PROTEIN"/>
    <property type="match status" value="1"/>
</dbReference>
<evidence type="ECO:0000313" key="2">
    <source>
        <dbReference type="EMBL" id="CAE7509059.1"/>
    </source>
</evidence>
<evidence type="ECO:0000256" key="1">
    <source>
        <dbReference type="ARBA" id="ARBA00023054"/>
    </source>
</evidence>
<dbReference type="Proteomes" id="UP000604046">
    <property type="component" value="Unassembled WGS sequence"/>
</dbReference>
<keyword evidence="1" id="KW-0175">Coiled coil</keyword>
<name>A0A812T4U5_9DINO</name>
<dbReference type="AlphaFoldDB" id="A0A812T4U5"/>
<sequence length="516" mass="57468">MQTLQSWGVLRPAAKEKIQEPKPPENDEIVIPFSSEISGRRLRHITVFALRSMPTELVEDGYVLQLASGPMLLLESGILHTRNPTWSPPYAPTAGTELQAFELRVAAAEGAREVRWSAQVDLRQTDVVGEDLRHLDLVSEPVVVLRMRNTAALPDVWLTPGLGRWAGERRRLPNRNASNQQIRTSEVCQSGAKVSKLCEELHFWRDQTTELQDQLRGLLAKRREGFARGERHVTLQRRLVELRATVEQRRQGLDLLRAEVAGESGDTDARQRRWRRSAAGVQALSGDGVVASCQPTALLLGRPRLRAAEAQVETSRLGVSGEDGKVGLQHHKLCCQLRCQQIRLLNEVRQVYPLQDCGRYWTIRGLCVASTERLKHQDPQPETERDVNTALGFLSHLLVTLARLLQVPLSVALRRPGSSRSAVVNLNETEALRALSPSRGAFGLGRGGKRPALGEWPLHYSRSGDKAHFETALRLLSDGLNQFLYSRGSSSAERGNLLKCADAILQHEIYGSEETA</sequence>
<dbReference type="PANTHER" id="PTHR15157">
    <property type="entry name" value="UV RADIATION RESISTANCE-ASSOCIATED GENE PROTEIN"/>
    <property type="match status" value="1"/>
</dbReference>
<dbReference type="EMBL" id="CAJNDS010002519">
    <property type="protein sequence ID" value="CAE7509059.1"/>
    <property type="molecule type" value="Genomic_DNA"/>
</dbReference>
<evidence type="ECO:0000313" key="3">
    <source>
        <dbReference type="Proteomes" id="UP000604046"/>
    </source>
</evidence>
<keyword evidence="3" id="KW-1185">Reference proteome</keyword>
<reference evidence="2" key="1">
    <citation type="submission" date="2021-02" db="EMBL/GenBank/DDBJ databases">
        <authorList>
            <person name="Dougan E. K."/>
            <person name="Rhodes N."/>
            <person name="Thang M."/>
            <person name="Chan C."/>
        </authorList>
    </citation>
    <scope>NUCLEOTIDE SEQUENCE</scope>
</reference>
<evidence type="ECO:0008006" key="4">
    <source>
        <dbReference type="Google" id="ProtNLM"/>
    </source>
</evidence>
<organism evidence="2 3">
    <name type="scientific">Symbiodinium natans</name>
    <dbReference type="NCBI Taxonomy" id="878477"/>
    <lineage>
        <taxon>Eukaryota</taxon>
        <taxon>Sar</taxon>
        <taxon>Alveolata</taxon>
        <taxon>Dinophyceae</taxon>
        <taxon>Suessiales</taxon>
        <taxon>Symbiodiniaceae</taxon>
        <taxon>Symbiodinium</taxon>
    </lineage>
</organism>
<dbReference type="GO" id="GO:0035493">
    <property type="term" value="P:SNARE complex assembly"/>
    <property type="evidence" value="ECO:0007669"/>
    <property type="project" value="TreeGrafter"/>
</dbReference>
<dbReference type="GO" id="GO:0000149">
    <property type="term" value="F:SNARE binding"/>
    <property type="evidence" value="ECO:0007669"/>
    <property type="project" value="TreeGrafter"/>
</dbReference>
<gene>
    <name evidence="2" type="ORF">SNAT2548_LOCUS28506</name>
</gene>
<accession>A0A812T4U5</accession>
<dbReference type="GO" id="GO:0000323">
    <property type="term" value="C:lytic vacuole"/>
    <property type="evidence" value="ECO:0007669"/>
    <property type="project" value="TreeGrafter"/>
</dbReference>
<dbReference type="OrthoDB" id="442517at2759"/>
<comment type="caution">
    <text evidence="2">The sequence shown here is derived from an EMBL/GenBank/DDBJ whole genome shotgun (WGS) entry which is preliminary data.</text>
</comment>
<protein>
    <recommendedName>
        <fullName evidence="4">UV radiation resistance-associated gene protein</fullName>
    </recommendedName>
</protein>